<keyword evidence="2" id="KW-0489">Methyltransferase</keyword>
<dbReference type="InterPro" id="IPR013216">
    <property type="entry name" value="Methyltransf_11"/>
</dbReference>
<dbReference type="Proteomes" id="UP000255036">
    <property type="component" value="Unassembled WGS sequence"/>
</dbReference>
<evidence type="ECO:0000259" key="1">
    <source>
        <dbReference type="Pfam" id="PF08241"/>
    </source>
</evidence>
<dbReference type="GO" id="GO:0008757">
    <property type="term" value="F:S-adenosylmethionine-dependent methyltransferase activity"/>
    <property type="evidence" value="ECO:0007669"/>
    <property type="project" value="InterPro"/>
</dbReference>
<reference evidence="2 3" key="1">
    <citation type="submission" date="2018-07" db="EMBL/GenBank/DDBJ databases">
        <title>Anaerosacharophilus polymeroproducens gen. nov. sp. nov., an anaerobic bacterium isolated from salt field.</title>
        <authorList>
            <person name="Kim W."/>
            <person name="Yang S.-H."/>
            <person name="Oh J."/>
            <person name="Lee J.-H."/>
            <person name="Kwon K.K."/>
        </authorList>
    </citation>
    <scope>NUCLEOTIDE SEQUENCE [LARGE SCALE GENOMIC DNA]</scope>
    <source>
        <strain evidence="2 3">MCWD5</strain>
    </source>
</reference>
<evidence type="ECO:0000313" key="2">
    <source>
        <dbReference type="EMBL" id="RDU25010.1"/>
    </source>
</evidence>
<dbReference type="EMBL" id="QRCT01000009">
    <property type="protein sequence ID" value="RDU25010.1"/>
    <property type="molecule type" value="Genomic_DNA"/>
</dbReference>
<dbReference type="AlphaFoldDB" id="A0A371AZU4"/>
<proteinExistence type="predicted"/>
<feature type="domain" description="Methyltransferase type 11" evidence="1">
    <location>
        <begin position="9"/>
        <end position="36"/>
    </location>
</feature>
<evidence type="ECO:0000313" key="3">
    <source>
        <dbReference type="Proteomes" id="UP000255036"/>
    </source>
</evidence>
<keyword evidence="2" id="KW-0808">Transferase</keyword>
<dbReference type="Pfam" id="PF08241">
    <property type="entry name" value="Methyltransf_11"/>
    <property type="match status" value="1"/>
</dbReference>
<dbReference type="SUPFAM" id="SSF53335">
    <property type="entry name" value="S-adenosyl-L-methionine-dependent methyltransferases"/>
    <property type="match status" value="1"/>
</dbReference>
<name>A0A371AZU4_9FIRM</name>
<sequence length="56" mass="6832">MNLIGKIKWIFHHYQKVESFFREAYSVLKPNGRLIILNITRCNFHIWILNHVFFQG</sequence>
<organism evidence="2 3">
    <name type="scientific">Anaerosacchariphilus polymeriproducens</name>
    <dbReference type="NCBI Taxonomy" id="1812858"/>
    <lineage>
        <taxon>Bacteria</taxon>
        <taxon>Bacillati</taxon>
        <taxon>Bacillota</taxon>
        <taxon>Clostridia</taxon>
        <taxon>Lachnospirales</taxon>
        <taxon>Lachnospiraceae</taxon>
        <taxon>Anaerosacchariphilus</taxon>
    </lineage>
</organism>
<comment type="caution">
    <text evidence="2">The sequence shown here is derived from an EMBL/GenBank/DDBJ whole genome shotgun (WGS) entry which is preliminary data.</text>
</comment>
<accession>A0A371AZU4</accession>
<protein>
    <submittedName>
        <fullName evidence="2">Methyltransferase domain-containing protein</fullName>
    </submittedName>
</protein>
<keyword evidence="3" id="KW-1185">Reference proteome</keyword>
<dbReference type="InterPro" id="IPR029063">
    <property type="entry name" value="SAM-dependent_MTases_sf"/>
</dbReference>
<dbReference type="Gene3D" id="3.40.50.150">
    <property type="entry name" value="Vaccinia Virus protein VP39"/>
    <property type="match status" value="1"/>
</dbReference>
<gene>
    <name evidence="2" type="ORF">DWV06_01935</name>
</gene>
<dbReference type="GO" id="GO:0032259">
    <property type="term" value="P:methylation"/>
    <property type="evidence" value="ECO:0007669"/>
    <property type="project" value="UniProtKB-KW"/>
</dbReference>